<accession>A0ABW5AYY6</accession>
<protein>
    <recommendedName>
        <fullName evidence="1">SecDF P1 head subdomain domain-containing protein</fullName>
    </recommendedName>
</protein>
<dbReference type="EMBL" id="JBHUHY010000007">
    <property type="protein sequence ID" value="MFD2186996.1"/>
    <property type="molecule type" value="Genomic_DNA"/>
</dbReference>
<evidence type="ECO:0000259" key="1">
    <source>
        <dbReference type="Pfam" id="PF22599"/>
    </source>
</evidence>
<dbReference type="Gene3D" id="3.30.1360.200">
    <property type="match status" value="1"/>
</dbReference>
<dbReference type="Proteomes" id="UP001597344">
    <property type="component" value="Unassembled WGS sequence"/>
</dbReference>
<gene>
    <name evidence="2" type="ORF">ACFSJT_09345</name>
</gene>
<dbReference type="InterPro" id="IPR054384">
    <property type="entry name" value="SecDF_P1_head"/>
</dbReference>
<dbReference type="Pfam" id="PF22599">
    <property type="entry name" value="SecDF_P1_head"/>
    <property type="match status" value="1"/>
</dbReference>
<organism evidence="2 3">
    <name type="scientific">Aquimarina celericrescens</name>
    <dbReference type="NCBI Taxonomy" id="1964542"/>
    <lineage>
        <taxon>Bacteria</taxon>
        <taxon>Pseudomonadati</taxon>
        <taxon>Bacteroidota</taxon>
        <taxon>Flavobacteriia</taxon>
        <taxon>Flavobacteriales</taxon>
        <taxon>Flavobacteriaceae</taxon>
        <taxon>Aquimarina</taxon>
    </lineage>
</organism>
<sequence>MYITSFFKFLFLTIIVWATSSCHSGHKPDKILRVNIAYDEKLKSDEKIDSIIETLSKRIHKVAMINRLERVHGKNQIYLEAATHYSPKRITDLIINQGQLKFYEVYHLDEMMDFITIVNTLAKEEDKNEDPLFDLIKSRGYQGGAILFSVSEKDTSAVNTYLSLKSAVAKLPNGKRNTKFLWGIKPTENGDIPLYALKLNKQGKPALSGEVVKQARQEFDQLARPIITIKMNEEGSKIWEDLTGSVFEQRSQIAMVIDNKVYSAPGVSSGPIFGGMSQISGDFTVEQAQDLANILNSGVLPKMSLLDVTVEQFKE</sequence>
<proteinExistence type="predicted"/>
<feature type="domain" description="SecDF P1 head subdomain" evidence="1">
    <location>
        <begin position="204"/>
        <end position="301"/>
    </location>
</feature>
<name>A0ABW5AYY6_9FLAO</name>
<keyword evidence="3" id="KW-1185">Reference proteome</keyword>
<evidence type="ECO:0000313" key="2">
    <source>
        <dbReference type="EMBL" id="MFD2186996.1"/>
    </source>
</evidence>
<reference evidence="3" key="1">
    <citation type="journal article" date="2019" name="Int. J. Syst. Evol. Microbiol.">
        <title>The Global Catalogue of Microorganisms (GCM) 10K type strain sequencing project: providing services to taxonomists for standard genome sequencing and annotation.</title>
        <authorList>
            <consortium name="The Broad Institute Genomics Platform"/>
            <consortium name="The Broad Institute Genome Sequencing Center for Infectious Disease"/>
            <person name="Wu L."/>
            <person name="Ma J."/>
        </authorList>
    </citation>
    <scope>NUCLEOTIDE SEQUENCE [LARGE SCALE GENOMIC DNA]</scope>
    <source>
        <strain evidence="3">DT92</strain>
    </source>
</reference>
<dbReference type="RefSeq" id="WP_378319995.1">
    <property type="nucleotide sequence ID" value="NZ_JBHUHY010000007.1"/>
</dbReference>
<evidence type="ECO:0000313" key="3">
    <source>
        <dbReference type="Proteomes" id="UP001597344"/>
    </source>
</evidence>
<comment type="caution">
    <text evidence="2">The sequence shown here is derived from an EMBL/GenBank/DDBJ whole genome shotgun (WGS) entry which is preliminary data.</text>
</comment>